<comment type="similarity">
    <text evidence="4">Belongs to the DMRL synthase family.</text>
</comment>
<evidence type="ECO:0000256" key="2">
    <source>
        <dbReference type="ARBA" id="ARBA00004286"/>
    </source>
</evidence>
<dbReference type="Pfam" id="PF11767">
    <property type="entry name" value="SET_assoc"/>
    <property type="match status" value="1"/>
</dbReference>
<dbReference type="EMBL" id="NAJP01000020">
    <property type="protein sequence ID" value="TKA43075.1"/>
    <property type="molecule type" value="Genomic_DNA"/>
</dbReference>
<dbReference type="InterPro" id="IPR017111">
    <property type="entry name" value="Set1_fungi"/>
</dbReference>
<dbReference type="SMART" id="SM00317">
    <property type="entry name" value="SET"/>
    <property type="match status" value="1"/>
</dbReference>
<dbReference type="UniPathway" id="UPA00275">
    <property type="reaction ID" value="UER00404"/>
</dbReference>
<evidence type="ECO:0000256" key="17">
    <source>
        <dbReference type="ARBA" id="ARBA00044515"/>
    </source>
</evidence>
<evidence type="ECO:0000256" key="9">
    <source>
        <dbReference type="ARBA" id="ARBA00022603"/>
    </source>
</evidence>
<comment type="catalytic activity">
    <reaction evidence="18">
        <text>L-lysyl(4)-[histone H3] + 3 S-adenosyl-L-methionine = N(6),N(6),N(6)-trimethyl-L-lysyl(4)-[histone H3] + 3 S-adenosyl-L-homocysteine + 3 H(+)</text>
        <dbReference type="Rhea" id="RHEA:60260"/>
        <dbReference type="Rhea" id="RHEA-COMP:15537"/>
        <dbReference type="Rhea" id="RHEA-COMP:15547"/>
        <dbReference type="ChEBI" id="CHEBI:15378"/>
        <dbReference type="ChEBI" id="CHEBI:29969"/>
        <dbReference type="ChEBI" id="CHEBI:57856"/>
        <dbReference type="ChEBI" id="CHEBI:59789"/>
        <dbReference type="ChEBI" id="CHEBI:61961"/>
        <dbReference type="EC" id="2.1.1.354"/>
    </reaction>
</comment>
<feature type="compositionally biased region" description="Basic residues" evidence="21">
    <location>
        <begin position="1041"/>
        <end position="1051"/>
    </location>
</feature>
<evidence type="ECO:0000256" key="5">
    <source>
        <dbReference type="ARBA" id="ARBA00012182"/>
    </source>
</evidence>
<dbReference type="Proteomes" id="UP000310066">
    <property type="component" value="Unassembled WGS sequence"/>
</dbReference>
<dbReference type="InterPro" id="IPR001214">
    <property type="entry name" value="SET_dom"/>
</dbReference>
<evidence type="ECO:0000256" key="4">
    <source>
        <dbReference type="ARBA" id="ARBA00007424"/>
    </source>
</evidence>
<dbReference type="SUPFAM" id="SSF82199">
    <property type="entry name" value="SET domain"/>
    <property type="match status" value="1"/>
</dbReference>
<dbReference type="Gene3D" id="2.170.270.10">
    <property type="entry name" value="SET domain"/>
    <property type="match status" value="1"/>
</dbReference>
<protein>
    <recommendedName>
        <fullName evidence="7">Histone-lysine N-methyltransferase, H3 lysine-4 specific</fullName>
        <ecNumber evidence="5">2.1.1.354</ecNumber>
        <ecNumber evidence="6">2.5.1.78</ecNumber>
    </recommendedName>
    <alternativeName>
        <fullName evidence="15">SET domain-containing protein 1</fullName>
    </alternativeName>
</protein>
<evidence type="ECO:0000256" key="8">
    <source>
        <dbReference type="ARBA" id="ARBA00022454"/>
    </source>
</evidence>
<evidence type="ECO:0000256" key="14">
    <source>
        <dbReference type="ARBA" id="ARBA00023242"/>
    </source>
</evidence>
<evidence type="ECO:0000256" key="7">
    <source>
        <dbReference type="ARBA" id="ARBA00015839"/>
    </source>
</evidence>
<dbReference type="STRING" id="329885.A0A4U0V5M4"/>
<evidence type="ECO:0000259" key="22">
    <source>
        <dbReference type="PROSITE" id="PS50280"/>
    </source>
</evidence>
<organism evidence="23 24">
    <name type="scientific">Friedmanniomyces endolithicus</name>
    <dbReference type="NCBI Taxonomy" id="329885"/>
    <lineage>
        <taxon>Eukaryota</taxon>
        <taxon>Fungi</taxon>
        <taxon>Dikarya</taxon>
        <taxon>Ascomycota</taxon>
        <taxon>Pezizomycotina</taxon>
        <taxon>Dothideomycetes</taxon>
        <taxon>Dothideomycetidae</taxon>
        <taxon>Mycosphaerellales</taxon>
        <taxon>Teratosphaeriaceae</taxon>
        <taxon>Friedmanniomyces</taxon>
    </lineage>
</organism>
<dbReference type="GO" id="GO:0009231">
    <property type="term" value="P:riboflavin biosynthetic process"/>
    <property type="evidence" value="ECO:0007669"/>
    <property type="project" value="UniProtKB-UniPathway"/>
</dbReference>
<dbReference type="OrthoDB" id="308383at2759"/>
<dbReference type="Gene3D" id="3.40.50.960">
    <property type="entry name" value="Lumazine/riboflavin synthase"/>
    <property type="match status" value="1"/>
</dbReference>
<feature type="region of interest" description="Disordered" evidence="21">
    <location>
        <begin position="137"/>
        <end position="206"/>
    </location>
</feature>
<dbReference type="InterPro" id="IPR034964">
    <property type="entry name" value="LS"/>
</dbReference>
<dbReference type="InterPro" id="IPR024636">
    <property type="entry name" value="SET_assoc"/>
</dbReference>
<feature type="region of interest" description="Disordered" evidence="21">
    <location>
        <begin position="1183"/>
        <end position="1204"/>
    </location>
</feature>
<dbReference type="GO" id="GO:0000906">
    <property type="term" value="F:6,7-dimethyl-8-ribityllumazine synthase activity"/>
    <property type="evidence" value="ECO:0007669"/>
    <property type="project" value="UniProtKB-EC"/>
</dbReference>
<dbReference type="CDD" id="cd09209">
    <property type="entry name" value="Lumazine_synthase-I"/>
    <property type="match status" value="1"/>
</dbReference>
<dbReference type="SMART" id="SM01291">
    <property type="entry name" value="N-SET"/>
    <property type="match status" value="1"/>
</dbReference>
<evidence type="ECO:0000256" key="21">
    <source>
        <dbReference type="SAM" id="MobiDB-lite"/>
    </source>
</evidence>
<dbReference type="InterPro" id="IPR024657">
    <property type="entry name" value="COMPASS_Set1_N-SET"/>
</dbReference>
<dbReference type="PANTHER" id="PTHR45814:SF2">
    <property type="entry name" value="HISTONE-LYSINE N-METHYLTRANSFERASE SETD1"/>
    <property type="match status" value="1"/>
</dbReference>
<evidence type="ECO:0000256" key="13">
    <source>
        <dbReference type="ARBA" id="ARBA00022853"/>
    </source>
</evidence>
<feature type="region of interest" description="Disordered" evidence="21">
    <location>
        <begin position="1034"/>
        <end position="1078"/>
    </location>
</feature>
<evidence type="ECO:0000256" key="12">
    <source>
        <dbReference type="ARBA" id="ARBA00022691"/>
    </source>
</evidence>
<dbReference type="InterPro" id="IPR036467">
    <property type="entry name" value="LS/RS_sf"/>
</dbReference>
<proteinExistence type="inferred from homology"/>
<feature type="compositionally biased region" description="Basic and acidic residues" evidence="21">
    <location>
        <begin position="430"/>
        <end position="459"/>
    </location>
</feature>
<name>A0A4U0V5M4_9PEZI</name>
<accession>A0A4U0V5M4</accession>
<evidence type="ECO:0000313" key="23">
    <source>
        <dbReference type="EMBL" id="TKA43075.1"/>
    </source>
</evidence>
<dbReference type="SUPFAM" id="SSF52121">
    <property type="entry name" value="Lumazine synthase"/>
    <property type="match status" value="2"/>
</dbReference>
<dbReference type="InterPro" id="IPR002180">
    <property type="entry name" value="LS/RS"/>
</dbReference>
<feature type="compositionally biased region" description="Pro residues" evidence="21">
    <location>
        <begin position="184"/>
        <end position="197"/>
    </location>
</feature>
<feature type="domain" description="SET" evidence="22">
    <location>
        <begin position="892"/>
        <end position="1029"/>
    </location>
</feature>
<evidence type="ECO:0000256" key="10">
    <source>
        <dbReference type="ARBA" id="ARBA00022619"/>
    </source>
</evidence>
<dbReference type="Pfam" id="PF00885">
    <property type="entry name" value="DMRL_synthase"/>
    <property type="match status" value="2"/>
</dbReference>
<evidence type="ECO:0000256" key="11">
    <source>
        <dbReference type="ARBA" id="ARBA00022679"/>
    </source>
</evidence>
<dbReference type="SUPFAM" id="SSF54928">
    <property type="entry name" value="RNA-binding domain, RBD"/>
    <property type="match status" value="1"/>
</dbReference>
<comment type="function">
    <text evidence="16">Catalytic component of the COMPASS (Set1C) complex that specifically mono-, di- and trimethylates histone H3 to form H3K4me1/2/3. Binds RNAs which might negatively affect its histone methyltransferase activity. COMPASS recognizes ubiquitinated H2B on one face of the nucleosome which stimulates the methylation of H3 on the opposing face.</text>
</comment>
<sequence>MADIRAGSATGPETCAAGIYIDRHSVGPGEAQQVVVLGFDPFLPESTLKLNFSTFGSVASVQHKTDPETGSFLGIALVKYRDGYRDGLDLSAVESAKRAEAEFSGSRIGLHTVKVEVDREGRRFRKYVEHALRKAREERAKERRESIAPPPPAPEVPVKATVDSPAPPLNAPKGPSGKSSAPAVKPPEGPRGVPPSTPRTGSSSLIEEEPILGKIKRKPYIHIPHASVPVLGTTIPHLKKRLKAYDWREVRLDKTGYYVTFEDSKRGEDESERCYNECNMAALFTYKMGMECQKYGNPDYERSPSPERMMAVKQKREVFERLKREDEEDMEIEKKNRAANLDPVHGALEKLRVELRDRIMGDIKTRVAIPIFHDSLDPAKHASRRRKLGLPDPSDRENKGTALVFNKAGDTPPHTKGRYGQSLSHSRPLRPHDPHNQRGRRGERERERAPANAFVDERRRRPAPRPSQHARGLHFKLQQMYDDEEDSDDERRTSLTRDTEDQESRPLSRTSRNSTPFDTDSVADTPNRKRRKVAEWDEDEKEVFEGLHKQLLGHLLNKEPEDLATRELEQVVNTLPRSSKYSMRARTELYIRQRSKADDDLFQIKSEQRNKLIAEFIDDVELAGKERASTPSVDLDAKSVKEKAKKKRKTKKQILEEQEALKAEAMQAKAVSRVVAQETVDKIEEKELELEAVEELAQTDVAWAFTHDKPRRTVEDDKDLILDIDGWQDIIKDDEDLAMAKKALAEEPAYHIGDAKLWAWKQKAIKALNSGTQGPVQSETGIEGYYVPNPSGSARTEGVKKILNEEKSKYLPHRIKVQRAREERQAQAAANPGAVVEAVKITAAEKMASTATSRSNRVNNRRLVNDINLQKQTLASDADVAIRFNQLKKRRKLVKFDRSAIHGWGLYAEENIGQNEMIIEYVGEKVRQKVADMREIRYEKQGVGSSYLFRMLDDEIVDATKKGGIARFINHSCSPNCTAKIIKVEGTPRIVIYALKDIGKSKLQHLDARFFTLDTDFCCADEELTYDYKFERENDPTVGHQRPRRNTHLRRYPPPASLSHSPHQPSTQTNPSPPTGSPLRIAILHARWNTPLISALLAGVLKSLSAAGVKRENIAIQSVPGSYELPYAAQRMYIASQTQAAGASILGGGLGGGKGIMESATDLLGGSVTDLAGLGREVVGAGAAPAVPPQSTAEKKEEKTEEGAAKGLTQPFDALIAIGALIKGSTMHFEYISDAVSHGLMRVQLDTGCPVVFGLLTLLTEEQGRERAGIAGERGDEGHNHGEDWGAAAVELGCKRRGWAEGRYVE</sequence>
<keyword evidence="20" id="KW-0175">Coiled coil</keyword>
<comment type="catalytic activity">
    <reaction evidence="19">
        <text>(2S)-2-hydroxy-3-oxobutyl phosphate + 5-amino-6-(D-ribitylamino)uracil = 6,7-dimethyl-8-(1-D-ribityl)lumazine + phosphate + 2 H2O + H(+)</text>
        <dbReference type="Rhea" id="RHEA:26152"/>
        <dbReference type="ChEBI" id="CHEBI:15377"/>
        <dbReference type="ChEBI" id="CHEBI:15378"/>
        <dbReference type="ChEBI" id="CHEBI:15934"/>
        <dbReference type="ChEBI" id="CHEBI:43474"/>
        <dbReference type="ChEBI" id="CHEBI:58201"/>
        <dbReference type="ChEBI" id="CHEBI:58830"/>
        <dbReference type="EC" id="2.5.1.78"/>
    </reaction>
</comment>
<comment type="subunit">
    <text evidence="17">Component of the Set1C/COMPASS complex.</text>
</comment>
<evidence type="ECO:0000256" key="3">
    <source>
        <dbReference type="ARBA" id="ARBA00004917"/>
    </source>
</evidence>
<keyword evidence="10" id="KW-0686">Riboflavin biosynthesis</keyword>
<evidence type="ECO:0000256" key="6">
    <source>
        <dbReference type="ARBA" id="ARBA00012664"/>
    </source>
</evidence>
<evidence type="ECO:0000256" key="16">
    <source>
        <dbReference type="ARBA" id="ARBA00044492"/>
    </source>
</evidence>
<feature type="compositionally biased region" description="Basic and acidic residues" evidence="21">
    <location>
        <begin position="137"/>
        <end position="146"/>
    </location>
</feature>
<keyword evidence="9" id="KW-0489">Methyltransferase</keyword>
<dbReference type="InterPro" id="IPR046341">
    <property type="entry name" value="SET_dom_sf"/>
</dbReference>
<evidence type="ECO:0000313" key="24">
    <source>
        <dbReference type="Proteomes" id="UP000310066"/>
    </source>
</evidence>
<evidence type="ECO:0000256" key="20">
    <source>
        <dbReference type="SAM" id="Coils"/>
    </source>
</evidence>
<feature type="compositionally biased region" description="Basic and acidic residues" evidence="21">
    <location>
        <begin position="489"/>
        <end position="506"/>
    </location>
</feature>
<dbReference type="Pfam" id="PF11764">
    <property type="entry name" value="N-SET"/>
    <property type="match status" value="1"/>
</dbReference>
<dbReference type="EC" id="2.1.1.354" evidence="5"/>
<keyword evidence="14" id="KW-0539">Nucleus</keyword>
<evidence type="ECO:0000256" key="1">
    <source>
        <dbReference type="ARBA" id="ARBA00004123"/>
    </source>
</evidence>
<dbReference type="PROSITE" id="PS51572">
    <property type="entry name" value="SAM_MT43_1"/>
    <property type="match status" value="1"/>
</dbReference>
<dbReference type="GO" id="GO:0005694">
    <property type="term" value="C:chromosome"/>
    <property type="evidence" value="ECO:0007669"/>
    <property type="project" value="UniProtKB-SubCell"/>
</dbReference>
<reference evidence="23 24" key="1">
    <citation type="submission" date="2017-03" db="EMBL/GenBank/DDBJ databases">
        <title>Genomes of endolithic fungi from Antarctica.</title>
        <authorList>
            <person name="Coleine C."/>
            <person name="Masonjones S."/>
            <person name="Stajich J.E."/>
        </authorList>
    </citation>
    <scope>NUCLEOTIDE SEQUENCE [LARGE SCALE GENOMIC DNA]</scope>
    <source>
        <strain evidence="23 24">CCFEE 5311</strain>
    </source>
</reference>
<evidence type="ECO:0000256" key="18">
    <source>
        <dbReference type="ARBA" id="ARBA00047571"/>
    </source>
</evidence>
<dbReference type="GO" id="GO:0003676">
    <property type="term" value="F:nucleic acid binding"/>
    <property type="evidence" value="ECO:0007669"/>
    <property type="project" value="InterPro"/>
</dbReference>
<dbReference type="Gene3D" id="3.30.70.330">
    <property type="match status" value="1"/>
</dbReference>
<evidence type="ECO:0000256" key="19">
    <source>
        <dbReference type="ARBA" id="ARBA00048785"/>
    </source>
</evidence>
<feature type="region of interest" description="Disordered" evidence="21">
    <location>
        <begin position="380"/>
        <end position="539"/>
    </location>
</feature>
<keyword evidence="11" id="KW-0808">Transferase</keyword>
<comment type="pathway">
    <text evidence="3">Cofactor biosynthesis; riboflavin biosynthesis; riboflavin from 2-hydroxy-3-oxobutyl phosphate and 5-amino-6-(D-ribitylamino)uracil: step 1/2.</text>
</comment>
<dbReference type="PANTHER" id="PTHR45814">
    <property type="entry name" value="HISTONE-LYSINE N-METHYLTRANSFERASE SETD1"/>
    <property type="match status" value="1"/>
</dbReference>
<feature type="compositionally biased region" description="Basic and acidic residues" evidence="21">
    <location>
        <begin position="1193"/>
        <end position="1204"/>
    </location>
</feature>
<dbReference type="GO" id="GO:0032259">
    <property type="term" value="P:methylation"/>
    <property type="evidence" value="ECO:0007669"/>
    <property type="project" value="UniProtKB-KW"/>
</dbReference>
<dbReference type="Pfam" id="PF00856">
    <property type="entry name" value="SET"/>
    <property type="match status" value="1"/>
</dbReference>
<evidence type="ECO:0000256" key="15">
    <source>
        <dbReference type="ARBA" id="ARBA00030093"/>
    </source>
</evidence>
<dbReference type="InterPro" id="IPR035979">
    <property type="entry name" value="RBD_domain_sf"/>
</dbReference>
<feature type="compositionally biased region" description="Low complexity" evidence="21">
    <location>
        <begin position="1061"/>
        <end position="1070"/>
    </location>
</feature>
<gene>
    <name evidence="23" type="ORF">B0A54_06023</name>
</gene>
<feature type="compositionally biased region" description="Polar residues" evidence="21">
    <location>
        <begin position="507"/>
        <end position="524"/>
    </location>
</feature>
<keyword evidence="12" id="KW-0949">S-adenosyl-L-methionine</keyword>
<dbReference type="HAMAP" id="MF_00178">
    <property type="entry name" value="Lumazine_synth"/>
    <property type="match status" value="1"/>
</dbReference>
<dbReference type="InterPro" id="IPR012677">
    <property type="entry name" value="Nucleotide-bd_a/b_plait_sf"/>
</dbReference>
<dbReference type="InterPro" id="IPR044570">
    <property type="entry name" value="Set1-like"/>
</dbReference>
<keyword evidence="8" id="KW-0158">Chromosome</keyword>
<comment type="caution">
    <text evidence="23">The sequence shown here is derived from an EMBL/GenBank/DDBJ whole genome shotgun (WGS) entry which is preliminary data.</text>
</comment>
<dbReference type="EC" id="2.5.1.78" evidence="6"/>
<keyword evidence="13" id="KW-0156">Chromatin regulator</keyword>
<dbReference type="GO" id="GO:0140999">
    <property type="term" value="F:histone H3K4 trimethyltransferase activity"/>
    <property type="evidence" value="ECO:0007669"/>
    <property type="project" value="UniProtKB-EC"/>
</dbReference>
<dbReference type="GO" id="GO:0048188">
    <property type="term" value="C:Set1C/COMPASS complex"/>
    <property type="evidence" value="ECO:0007669"/>
    <property type="project" value="InterPro"/>
</dbReference>
<comment type="subcellular location">
    <subcellularLocation>
        <location evidence="2">Chromosome</location>
    </subcellularLocation>
    <subcellularLocation>
        <location evidence="1">Nucleus</location>
    </subcellularLocation>
</comment>
<dbReference type="GO" id="GO:0009349">
    <property type="term" value="C:riboflavin synthase complex"/>
    <property type="evidence" value="ECO:0007669"/>
    <property type="project" value="InterPro"/>
</dbReference>
<feature type="coiled-coil region" evidence="20">
    <location>
        <begin position="637"/>
        <end position="696"/>
    </location>
</feature>
<dbReference type="PROSITE" id="PS50280">
    <property type="entry name" value="SET"/>
    <property type="match status" value="1"/>
</dbReference>